<gene>
    <name evidence="2" type="ORF">HF086_001414</name>
</gene>
<keyword evidence="1" id="KW-0175">Coiled coil</keyword>
<evidence type="ECO:0000313" key="2">
    <source>
        <dbReference type="EMBL" id="KAH9634212.1"/>
    </source>
</evidence>
<reference evidence="2" key="1">
    <citation type="journal article" date="2021" name="G3 (Bethesda)">
        <title>Genome and transcriptome analysis of the beet armyworm Spodoptera exigua reveals targets for pest control. .</title>
        <authorList>
            <person name="Simon S."/>
            <person name="Breeschoten T."/>
            <person name="Jansen H.J."/>
            <person name="Dirks R.P."/>
            <person name="Schranz M.E."/>
            <person name="Ros V.I.D."/>
        </authorList>
    </citation>
    <scope>NUCLEOTIDE SEQUENCE</scope>
    <source>
        <strain evidence="2">TB_SE_WUR_2020</strain>
    </source>
</reference>
<name>A0A922MC51_SPOEX</name>
<accession>A0A922MC51</accession>
<evidence type="ECO:0000256" key="1">
    <source>
        <dbReference type="SAM" id="Coils"/>
    </source>
</evidence>
<sequence>MAELNDLRNQFFQLRNEHQSLQANVERLDQYVRDAESRLTTAIDKSKQLENKKVETEQELETARDRMERQQVHLQHARDILNANAKRAMKLVEGMDEWRLFQLVLWNRDFSEAAYTAVVSLCDLANSCPEIAARFSALVVLTDLQKHVPKNMRRLQLLLQKIVADTQSITKKDSTIEVEGKLK</sequence>
<dbReference type="AlphaFoldDB" id="A0A922MC51"/>
<comment type="caution">
    <text evidence="2">The sequence shown here is derived from an EMBL/GenBank/DDBJ whole genome shotgun (WGS) entry which is preliminary data.</text>
</comment>
<organism evidence="2 3">
    <name type="scientific">Spodoptera exigua</name>
    <name type="common">Beet armyworm</name>
    <name type="synonym">Noctua fulgens</name>
    <dbReference type="NCBI Taxonomy" id="7107"/>
    <lineage>
        <taxon>Eukaryota</taxon>
        <taxon>Metazoa</taxon>
        <taxon>Ecdysozoa</taxon>
        <taxon>Arthropoda</taxon>
        <taxon>Hexapoda</taxon>
        <taxon>Insecta</taxon>
        <taxon>Pterygota</taxon>
        <taxon>Neoptera</taxon>
        <taxon>Endopterygota</taxon>
        <taxon>Lepidoptera</taxon>
        <taxon>Glossata</taxon>
        <taxon>Ditrysia</taxon>
        <taxon>Noctuoidea</taxon>
        <taxon>Noctuidae</taxon>
        <taxon>Amphipyrinae</taxon>
        <taxon>Spodoptera</taxon>
    </lineage>
</organism>
<dbReference type="Proteomes" id="UP000814243">
    <property type="component" value="Unassembled WGS sequence"/>
</dbReference>
<feature type="coiled-coil region" evidence="1">
    <location>
        <begin position="4"/>
        <end position="73"/>
    </location>
</feature>
<proteinExistence type="predicted"/>
<protein>
    <submittedName>
        <fullName evidence="2">Uncharacterized protein</fullName>
    </submittedName>
</protein>
<dbReference type="EMBL" id="JACEFF010000624">
    <property type="protein sequence ID" value="KAH9634212.1"/>
    <property type="molecule type" value="Genomic_DNA"/>
</dbReference>
<evidence type="ECO:0000313" key="3">
    <source>
        <dbReference type="Proteomes" id="UP000814243"/>
    </source>
</evidence>